<dbReference type="OrthoDB" id="9770347at2"/>
<dbReference type="PANTHER" id="PTHR30250">
    <property type="entry name" value="PST FAMILY PREDICTED COLANIC ACID TRANSPORTER"/>
    <property type="match status" value="1"/>
</dbReference>
<dbReference type="GO" id="GO:0005886">
    <property type="term" value="C:plasma membrane"/>
    <property type="evidence" value="ECO:0007669"/>
    <property type="project" value="UniProtKB-SubCell"/>
</dbReference>
<feature type="transmembrane region" description="Helical" evidence="7">
    <location>
        <begin position="45"/>
        <end position="68"/>
    </location>
</feature>
<dbReference type="RefSeq" id="WP_008241410.1">
    <property type="nucleotide sequence ID" value="NZ_AJJU01000038.1"/>
</dbReference>
<dbReference type="eggNOG" id="COG2244">
    <property type="taxonomic scope" value="Bacteria"/>
</dbReference>
<organism evidence="8 9">
    <name type="scientific">Imtechella halotolerans K1</name>
    <dbReference type="NCBI Taxonomy" id="946077"/>
    <lineage>
        <taxon>Bacteria</taxon>
        <taxon>Pseudomonadati</taxon>
        <taxon>Bacteroidota</taxon>
        <taxon>Flavobacteriia</taxon>
        <taxon>Flavobacteriales</taxon>
        <taxon>Flavobacteriaceae</taxon>
        <taxon>Imtechella</taxon>
    </lineage>
</organism>
<feature type="transmembrane region" description="Helical" evidence="7">
    <location>
        <begin position="360"/>
        <end position="376"/>
    </location>
</feature>
<feature type="transmembrane region" description="Helical" evidence="7">
    <location>
        <begin position="382"/>
        <end position="401"/>
    </location>
</feature>
<feature type="transmembrane region" description="Helical" evidence="7">
    <location>
        <begin position="80"/>
        <end position="103"/>
    </location>
</feature>
<evidence type="ECO:0000256" key="2">
    <source>
        <dbReference type="ARBA" id="ARBA00007430"/>
    </source>
</evidence>
<dbReference type="AlphaFoldDB" id="I0W6J5"/>
<sequence>MSSFKKSVLIGLLWSFGGRFIYIIIGFLTNVILARILMPEEFGRVGIAMTFVVIANVLSESGFSGALVRKLDVDNKDFYTAFIFNILVSFLLYFLLYISAVYIAKYYNDMELENIIKMSSLVIIINAFSMVQNAKANIALAYKKLAKITVLSIILSSFTAIILAFYKFGVWSIVIMQLINSICLSSLLWFSFGRIKKDKFSLESLRYLFSFGGNTTIALFLNRFFDSVYQLVIGRFFSMNDVGLFYQGKKIQEVPLTFIRSVSSSVLFSALSKVQKNKDEFTYLYSRFIAFLASISCLVTAIVYTYSTHIIYFIYGEKWKGAIPYIEILIIASFFYALETFNRIIFKTYNKTKKILFLEILKKIFQSITILIGIIFKDIIILLYGYILTNIFSYLLNLYFAKKIIVKLRWREAFNVFKTLMSAILVTIIFKYVVFIYYPELIINIMLLPIFMICYFLLLKYLNIMDIKLEFNRVLMLIRDRN</sequence>
<feature type="transmembrane region" description="Helical" evidence="7">
    <location>
        <begin position="145"/>
        <end position="165"/>
    </location>
</feature>
<evidence type="ECO:0000256" key="5">
    <source>
        <dbReference type="ARBA" id="ARBA00022989"/>
    </source>
</evidence>
<evidence type="ECO:0000256" key="1">
    <source>
        <dbReference type="ARBA" id="ARBA00004651"/>
    </source>
</evidence>
<comment type="similarity">
    <text evidence="2">Belongs to the polysaccharide synthase family.</text>
</comment>
<evidence type="ECO:0000313" key="9">
    <source>
        <dbReference type="Proteomes" id="UP000005938"/>
    </source>
</evidence>
<keyword evidence="6 7" id="KW-0472">Membrane</keyword>
<feature type="transmembrane region" description="Helical" evidence="7">
    <location>
        <begin position="321"/>
        <end position="339"/>
    </location>
</feature>
<evidence type="ECO:0000256" key="7">
    <source>
        <dbReference type="SAM" id="Phobius"/>
    </source>
</evidence>
<gene>
    <name evidence="8" type="ORF">W5A_13120</name>
</gene>
<reference evidence="8 9" key="1">
    <citation type="journal article" date="2012" name="J. Bacteriol.">
        <title>Genome Sequence of the Halotolerant Bacterium Imtechella halotolerans K1T.</title>
        <authorList>
            <person name="Kumar S."/>
            <person name="Vikram S."/>
            <person name="Subramanian S."/>
            <person name="Raghava G.P."/>
            <person name="Pinnaka A.K."/>
        </authorList>
    </citation>
    <scope>NUCLEOTIDE SEQUENCE [LARGE SCALE GENOMIC DNA]</scope>
    <source>
        <strain evidence="8 9">K1</strain>
    </source>
</reference>
<comment type="caution">
    <text evidence="8">The sequence shown here is derived from an EMBL/GenBank/DDBJ whole genome shotgun (WGS) entry which is preliminary data.</text>
</comment>
<dbReference type="Proteomes" id="UP000005938">
    <property type="component" value="Unassembled WGS sequence"/>
</dbReference>
<dbReference type="Pfam" id="PF13440">
    <property type="entry name" value="Polysacc_synt_3"/>
    <property type="match status" value="1"/>
</dbReference>
<feature type="transmembrane region" description="Helical" evidence="7">
    <location>
        <begin position="288"/>
        <end position="315"/>
    </location>
</feature>
<dbReference type="EMBL" id="AJJU01000038">
    <property type="protein sequence ID" value="EID72011.1"/>
    <property type="molecule type" value="Genomic_DNA"/>
</dbReference>
<feature type="transmembrane region" description="Helical" evidence="7">
    <location>
        <begin position="12"/>
        <end position="33"/>
    </location>
</feature>
<keyword evidence="5 7" id="KW-1133">Transmembrane helix</keyword>
<keyword evidence="3" id="KW-1003">Cell membrane</keyword>
<feature type="transmembrane region" description="Helical" evidence="7">
    <location>
        <begin position="171"/>
        <end position="192"/>
    </location>
</feature>
<protein>
    <submittedName>
        <fullName evidence="8">Polysaccharide biosynthesis protein</fullName>
    </submittedName>
</protein>
<feature type="transmembrane region" description="Helical" evidence="7">
    <location>
        <begin position="413"/>
        <end position="435"/>
    </location>
</feature>
<dbReference type="InterPro" id="IPR050833">
    <property type="entry name" value="Poly_Biosynth_Transport"/>
</dbReference>
<keyword evidence="4 7" id="KW-0812">Transmembrane</keyword>
<feature type="transmembrane region" description="Helical" evidence="7">
    <location>
        <begin position="441"/>
        <end position="459"/>
    </location>
</feature>
<dbReference type="PANTHER" id="PTHR30250:SF10">
    <property type="entry name" value="LIPOPOLYSACCHARIDE BIOSYNTHESIS PROTEIN WZXC"/>
    <property type="match status" value="1"/>
</dbReference>
<accession>I0W6J5</accession>
<proteinExistence type="inferred from homology"/>
<dbReference type="STRING" id="946077.W5A_13120"/>
<evidence type="ECO:0000256" key="4">
    <source>
        <dbReference type="ARBA" id="ARBA00022692"/>
    </source>
</evidence>
<dbReference type="CDD" id="cd13127">
    <property type="entry name" value="MATE_tuaB_like"/>
    <property type="match status" value="1"/>
</dbReference>
<name>I0W6J5_9FLAO</name>
<evidence type="ECO:0000256" key="6">
    <source>
        <dbReference type="ARBA" id="ARBA00023136"/>
    </source>
</evidence>
<keyword evidence="9" id="KW-1185">Reference proteome</keyword>
<comment type="subcellular location">
    <subcellularLocation>
        <location evidence="1">Cell membrane</location>
        <topology evidence="1">Multi-pass membrane protein</topology>
    </subcellularLocation>
</comment>
<evidence type="ECO:0000256" key="3">
    <source>
        <dbReference type="ARBA" id="ARBA00022475"/>
    </source>
</evidence>
<evidence type="ECO:0000313" key="8">
    <source>
        <dbReference type="EMBL" id="EID72011.1"/>
    </source>
</evidence>